<feature type="region of interest" description="Disordered" evidence="1">
    <location>
        <begin position="1004"/>
        <end position="1039"/>
    </location>
</feature>
<keyword evidence="2" id="KW-0812">Transmembrane</keyword>
<dbReference type="Proteomes" id="UP000001307">
    <property type="component" value="Unassembled WGS sequence"/>
</dbReference>
<reference evidence="3" key="1">
    <citation type="journal article" date="2010" name="Science">
        <title>Plasticity of animal genome architecture unmasked by rapid evolution of a pelagic tunicate.</title>
        <authorList>
            <person name="Denoeud F."/>
            <person name="Henriet S."/>
            <person name="Mungpakdee S."/>
            <person name="Aury J.M."/>
            <person name="Da Silva C."/>
            <person name="Brinkmann H."/>
            <person name="Mikhaleva J."/>
            <person name="Olsen L.C."/>
            <person name="Jubin C."/>
            <person name="Canestro C."/>
            <person name="Bouquet J.M."/>
            <person name="Danks G."/>
            <person name="Poulain J."/>
            <person name="Campsteijn C."/>
            <person name="Adamski M."/>
            <person name="Cross I."/>
            <person name="Yadetie F."/>
            <person name="Muffato M."/>
            <person name="Louis A."/>
            <person name="Butcher S."/>
            <person name="Tsagkogeorga G."/>
            <person name="Konrad A."/>
            <person name="Singh S."/>
            <person name="Jensen M.F."/>
            <person name="Cong E.H."/>
            <person name="Eikeseth-Otteraa H."/>
            <person name="Noel B."/>
            <person name="Anthouard V."/>
            <person name="Porcel B.M."/>
            <person name="Kachouri-Lafond R."/>
            <person name="Nishino A."/>
            <person name="Ugolini M."/>
            <person name="Chourrout P."/>
            <person name="Nishida H."/>
            <person name="Aasland R."/>
            <person name="Huzurbazar S."/>
            <person name="Westhof E."/>
            <person name="Delsuc F."/>
            <person name="Lehrach H."/>
            <person name="Reinhardt R."/>
            <person name="Weissenbach J."/>
            <person name="Roy S.W."/>
            <person name="Artiguenave F."/>
            <person name="Postlethwait J.H."/>
            <person name="Manak J.R."/>
            <person name="Thompson E.M."/>
            <person name="Jaillon O."/>
            <person name="Du Pasquier L."/>
            <person name="Boudinot P."/>
            <person name="Liberles D.A."/>
            <person name="Volff J.N."/>
            <person name="Philippe H."/>
            <person name="Lenhard B."/>
            <person name="Roest Crollius H."/>
            <person name="Wincker P."/>
            <person name="Chourrout D."/>
        </authorList>
    </citation>
    <scope>NUCLEOTIDE SEQUENCE [LARGE SCALE GENOMIC DNA]</scope>
</reference>
<dbReference type="AlphaFoldDB" id="E4XIK0"/>
<evidence type="ECO:0000313" key="3">
    <source>
        <dbReference type="EMBL" id="CBY10401.1"/>
    </source>
</evidence>
<keyword evidence="2" id="KW-1133">Transmembrane helix</keyword>
<evidence type="ECO:0000313" key="4">
    <source>
        <dbReference type="Proteomes" id="UP000001307"/>
    </source>
</evidence>
<proteinExistence type="predicted"/>
<keyword evidence="2" id="KW-0472">Membrane</keyword>
<evidence type="ECO:0000256" key="1">
    <source>
        <dbReference type="SAM" id="MobiDB-lite"/>
    </source>
</evidence>
<feature type="compositionally biased region" description="Basic and acidic residues" evidence="1">
    <location>
        <begin position="1005"/>
        <end position="1020"/>
    </location>
</feature>
<name>E4XIK0_OIKDI</name>
<organism evidence="3">
    <name type="scientific">Oikopleura dioica</name>
    <name type="common">Tunicate</name>
    <dbReference type="NCBI Taxonomy" id="34765"/>
    <lineage>
        <taxon>Eukaryota</taxon>
        <taxon>Metazoa</taxon>
        <taxon>Chordata</taxon>
        <taxon>Tunicata</taxon>
        <taxon>Appendicularia</taxon>
        <taxon>Copelata</taxon>
        <taxon>Oikopleuridae</taxon>
        <taxon>Oikopleura</taxon>
    </lineage>
</organism>
<feature type="transmembrane region" description="Helical" evidence="2">
    <location>
        <begin position="893"/>
        <end position="914"/>
    </location>
</feature>
<keyword evidence="4" id="KW-1185">Reference proteome</keyword>
<evidence type="ECO:0000256" key="2">
    <source>
        <dbReference type="SAM" id="Phobius"/>
    </source>
</evidence>
<gene>
    <name evidence="3" type="ORF">GSOID_T00012423001</name>
</gene>
<sequence length="1039" mass="116843">MIEEYKQTILNQVQFLKDGSPVSFACGKRIYTVELDDESCLKTEGRCYAFVRLEILLPDVDDSGEYRLSLVNASPDNKYRITRSVRVEITDEPNSFSRGLYAPKTPDGKFSVFELKKCDIVNSESLDCRWWPSFNTSQTTPIYSVHAFDQNICLDELAPYNTTVVNLKDVPIRSPSNQQFVIRDLIPGHSYKVTVCAWQRDEINTFRAESGSLVAVVDGRGQRKCLTWPDAIEMPGDRPKYFIEPPSMVRDALDRTEFAYSMQDIKDLASVDIDRFQVVFTMTDLTRSSRYGQCRKCPKLRFKSQLSEGTVSNAGPVPRGVIIQPFPRGFNDHGFGPYLDEVEPRRDAEEKIESDPTISSYEIQLSQVQIEVIDFPGDYYEVKWSISRKFFKVQEQIVMDYEGRESARILIDLNNADEKDLSCNLIDDNFRCRIWVPIQADLVSFESIGGTQILSIFLNKQVLHRNAEAVKTSSKTRNLFKPPYLAEVNRNIHSLTLKVIPRMALFHNDYQAIIRPVIFTMNLGLSSYTESADEDGLTFRESIALTSKKDADFSAYVIEYEIRTCAIRSNVDPTPRLATCQKTHFSDLTISITQSFVGEEKYYSPESLRVLIEPDRAGIRQEQAILDYVKTVAPPEVILSPVPSQDLLAIFDVSSGRRLAFGIESELEIQAVPKRYSYACEAIESFEQVKESLTTTSFVLPRLGTDGINFYGTLSTTHEEDLNELKMHIATKDNSRREVPVGLPSIVTQKIRSVGGIDGYVTHCGGSLIKCINTFTHWSVQERTIHGNGMLQLPQELSSKTYPGYDRNGCHYCFRSRYVFRGLEPSLAGESGLKGNWSTGRHYENVGKLEDTCYWTERPEFKRLEVPSVKKEPLQPQPMPTEPDTLIAFSPSMGVQIGALFAVLVLSCWALVLIKKHCCGQREHRHPTSLSNRADYFPGSNNCEVGNALVDEGAGVNDWASSKSLSSMLTGSSSRSRLDDSVGYALLPADWSLASSSAPPLEPLVSDHHSSFDSGIDRRSVTPPIASSRTTPVLAPTKK</sequence>
<protein>
    <submittedName>
        <fullName evidence="3">Uncharacterized protein</fullName>
    </submittedName>
</protein>
<accession>E4XIK0</accession>
<dbReference type="EMBL" id="FN653055">
    <property type="protein sequence ID" value="CBY10401.1"/>
    <property type="molecule type" value="Genomic_DNA"/>
</dbReference>
<dbReference type="OrthoDB" id="10379835at2759"/>
<dbReference type="InParanoid" id="E4XIK0"/>